<dbReference type="EMBL" id="JAUSUQ010000012">
    <property type="protein sequence ID" value="MDQ0340144.1"/>
    <property type="molecule type" value="Genomic_DNA"/>
</dbReference>
<proteinExistence type="predicted"/>
<keyword evidence="3" id="KW-1185">Reference proteome</keyword>
<gene>
    <name evidence="2" type="ORF">J2S00_002949</name>
</gene>
<dbReference type="Proteomes" id="UP001232445">
    <property type="component" value="Unassembled WGS sequence"/>
</dbReference>
<accession>A0ABU0CWB2</accession>
<dbReference type="InterPro" id="IPR024775">
    <property type="entry name" value="DinB-like"/>
</dbReference>
<feature type="domain" description="DinB-like" evidence="1">
    <location>
        <begin position="14"/>
        <end position="146"/>
    </location>
</feature>
<protein>
    <recommendedName>
        <fullName evidence="1">DinB-like domain-containing protein</fullName>
    </recommendedName>
</protein>
<organism evidence="2 3">
    <name type="scientific">Caldalkalibacillus uzonensis</name>
    <dbReference type="NCBI Taxonomy" id="353224"/>
    <lineage>
        <taxon>Bacteria</taxon>
        <taxon>Bacillati</taxon>
        <taxon>Bacillota</taxon>
        <taxon>Bacilli</taxon>
        <taxon>Bacillales</taxon>
        <taxon>Bacillaceae</taxon>
        <taxon>Caldalkalibacillus</taxon>
    </lineage>
</organism>
<dbReference type="Pfam" id="PF12867">
    <property type="entry name" value="DinB_2"/>
    <property type="match status" value="1"/>
</dbReference>
<dbReference type="RefSeq" id="WP_307341248.1">
    <property type="nucleotide sequence ID" value="NZ_JAUSUQ010000012.1"/>
</dbReference>
<name>A0ABU0CWB2_9BACI</name>
<sequence>MDYRDEVLWNQLFDVRQYTLQIVENISESMIDIIPAGHHNSIRWNIGHIIYDQDVWFHHFMKDDMDVPGYYRHFFDFGTSPCTWKQEPPAWRELVEELRIQPHRLKKKFAGRLDEPLQTTTELGMGKLGEVIPRTLYHEWYHLGVIQSIKRFADSRPEDGVK</sequence>
<evidence type="ECO:0000259" key="1">
    <source>
        <dbReference type="Pfam" id="PF12867"/>
    </source>
</evidence>
<dbReference type="SUPFAM" id="SSF109854">
    <property type="entry name" value="DinB/YfiT-like putative metalloenzymes"/>
    <property type="match status" value="1"/>
</dbReference>
<evidence type="ECO:0000313" key="3">
    <source>
        <dbReference type="Proteomes" id="UP001232445"/>
    </source>
</evidence>
<evidence type="ECO:0000313" key="2">
    <source>
        <dbReference type="EMBL" id="MDQ0340144.1"/>
    </source>
</evidence>
<dbReference type="InterPro" id="IPR034660">
    <property type="entry name" value="DinB/YfiT-like"/>
</dbReference>
<reference evidence="2 3" key="1">
    <citation type="submission" date="2023-07" db="EMBL/GenBank/DDBJ databases">
        <title>Genomic Encyclopedia of Type Strains, Phase IV (KMG-IV): sequencing the most valuable type-strain genomes for metagenomic binning, comparative biology and taxonomic classification.</title>
        <authorList>
            <person name="Goeker M."/>
        </authorList>
    </citation>
    <scope>NUCLEOTIDE SEQUENCE [LARGE SCALE GENOMIC DNA]</scope>
    <source>
        <strain evidence="2 3">DSM 17740</strain>
    </source>
</reference>
<comment type="caution">
    <text evidence="2">The sequence shown here is derived from an EMBL/GenBank/DDBJ whole genome shotgun (WGS) entry which is preliminary data.</text>
</comment>
<dbReference type="Gene3D" id="1.20.120.450">
    <property type="entry name" value="dinb family like domain"/>
    <property type="match status" value="1"/>
</dbReference>